<accession>A0A8K0NQQ8</accession>
<dbReference type="AlphaFoldDB" id="A0A8K0NQQ8"/>
<proteinExistence type="predicted"/>
<organism evidence="1 2">
    <name type="scientific">Filobasidium floriforme</name>
    <dbReference type="NCBI Taxonomy" id="5210"/>
    <lineage>
        <taxon>Eukaryota</taxon>
        <taxon>Fungi</taxon>
        <taxon>Dikarya</taxon>
        <taxon>Basidiomycota</taxon>
        <taxon>Agaricomycotina</taxon>
        <taxon>Tremellomycetes</taxon>
        <taxon>Filobasidiales</taxon>
        <taxon>Filobasidiaceae</taxon>
        <taxon>Filobasidium</taxon>
    </lineage>
</organism>
<keyword evidence="2" id="KW-1185">Reference proteome</keyword>
<dbReference type="EMBL" id="JABELV010000052">
    <property type="protein sequence ID" value="KAG7553588.1"/>
    <property type="molecule type" value="Genomic_DNA"/>
</dbReference>
<protein>
    <submittedName>
        <fullName evidence="1">Uncharacterized protein</fullName>
    </submittedName>
</protein>
<comment type="caution">
    <text evidence="1">The sequence shown here is derived from an EMBL/GenBank/DDBJ whole genome shotgun (WGS) entry which is preliminary data.</text>
</comment>
<sequence length="427" mass="48262">MTVEMSERAQSLLTELMNVGIIRDMVFAHVKDKKQLKELAALSKTYMPSVVKSLWLNAREENFVGLRKMCASERLELYQNSIESLTAVQQKDLRRVMRLKAIFPNLRIVKTSCNGSDATILFGKGSSKPRLCLKLKAGEYLNNENYGLWPVESATYRLIKLRTEKGRGWVEDWYGYTVDPDEDYGREYLVNFDDLKVDGDAFFRSLFKDVVELSLLYSVTKFSHFRAIIDVASRLETLIVIVAAGPKQSREETKQPFEDTMVKLGHLEHLKHIQLFVTDAQLACLPPLQTLPWESLESLECNVSPGIALHQLYGDSGVPGQLTKLPQPPPMGTLKKVVLHLEGESNDLPNPMWFVYALLSMCPIDTKISFEVGEQHSFEESGLKCWDYQWGFETLAFAKWVEEALKAITTEMAATSDAAHSSDSGCS</sequence>
<name>A0A8K0NQQ8_9TREE</name>
<dbReference type="Proteomes" id="UP000812966">
    <property type="component" value="Unassembled WGS sequence"/>
</dbReference>
<evidence type="ECO:0000313" key="1">
    <source>
        <dbReference type="EMBL" id="KAG7553588.1"/>
    </source>
</evidence>
<gene>
    <name evidence="1" type="ORF">FFLO_03020</name>
</gene>
<evidence type="ECO:0000313" key="2">
    <source>
        <dbReference type="Proteomes" id="UP000812966"/>
    </source>
</evidence>
<reference evidence="1" key="1">
    <citation type="submission" date="2020-04" db="EMBL/GenBank/DDBJ databases">
        <title>Analysis of mating type loci in Filobasidium floriforme.</title>
        <authorList>
            <person name="Nowrousian M."/>
        </authorList>
    </citation>
    <scope>NUCLEOTIDE SEQUENCE</scope>
    <source>
        <strain evidence="1">CBS 6242</strain>
    </source>
</reference>